<feature type="compositionally biased region" description="Gly residues" evidence="1">
    <location>
        <begin position="36"/>
        <end position="45"/>
    </location>
</feature>
<dbReference type="Proteomes" id="UP000479710">
    <property type="component" value="Unassembled WGS sequence"/>
</dbReference>
<comment type="caution">
    <text evidence="2">The sequence shown here is derived from an EMBL/GenBank/DDBJ whole genome shotgun (WGS) entry which is preliminary data.</text>
</comment>
<feature type="region of interest" description="Disordered" evidence="1">
    <location>
        <begin position="26"/>
        <end position="45"/>
    </location>
</feature>
<sequence>MEGSDDVARRGRGNVLPDPALPCLCPSSPSAVQPGKRGGNTVGGGRWQICLPEVRDARSGTIAERKRRKEGGCSM</sequence>
<evidence type="ECO:0000313" key="3">
    <source>
        <dbReference type="Proteomes" id="UP000479710"/>
    </source>
</evidence>
<dbReference type="EMBL" id="SPHZ02000001">
    <property type="protein sequence ID" value="KAF0934115.1"/>
    <property type="molecule type" value="Genomic_DNA"/>
</dbReference>
<proteinExistence type="predicted"/>
<gene>
    <name evidence="2" type="ORF">E2562_022806</name>
</gene>
<accession>A0A6G1FBA7</accession>
<evidence type="ECO:0000313" key="2">
    <source>
        <dbReference type="EMBL" id="KAF0934115.1"/>
    </source>
</evidence>
<organism evidence="2 3">
    <name type="scientific">Oryza meyeriana var. granulata</name>
    <dbReference type="NCBI Taxonomy" id="110450"/>
    <lineage>
        <taxon>Eukaryota</taxon>
        <taxon>Viridiplantae</taxon>
        <taxon>Streptophyta</taxon>
        <taxon>Embryophyta</taxon>
        <taxon>Tracheophyta</taxon>
        <taxon>Spermatophyta</taxon>
        <taxon>Magnoliopsida</taxon>
        <taxon>Liliopsida</taxon>
        <taxon>Poales</taxon>
        <taxon>Poaceae</taxon>
        <taxon>BOP clade</taxon>
        <taxon>Oryzoideae</taxon>
        <taxon>Oryzeae</taxon>
        <taxon>Oryzinae</taxon>
        <taxon>Oryza</taxon>
        <taxon>Oryza meyeriana</taxon>
    </lineage>
</organism>
<reference evidence="2 3" key="1">
    <citation type="submission" date="2019-11" db="EMBL/GenBank/DDBJ databases">
        <title>Whole genome sequence of Oryza granulata.</title>
        <authorList>
            <person name="Li W."/>
        </authorList>
    </citation>
    <scope>NUCLEOTIDE SEQUENCE [LARGE SCALE GENOMIC DNA]</scope>
    <source>
        <strain evidence="3">cv. Menghai</strain>
        <tissue evidence="2">Leaf</tissue>
    </source>
</reference>
<dbReference type="AlphaFoldDB" id="A0A6G1FBA7"/>
<feature type="region of interest" description="Disordered" evidence="1">
    <location>
        <begin position="1"/>
        <end position="20"/>
    </location>
</feature>
<keyword evidence="3" id="KW-1185">Reference proteome</keyword>
<protein>
    <submittedName>
        <fullName evidence="2">Uncharacterized protein</fullName>
    </submittedName>
</protein>
<name>A0A6G1FBA7_9ORYZ</name>
<evidence type="ECO:0000256" key="1">
    <source>
        <dbReference type="SAM" id="MobiDB-lite"/>
    </source>
</evidence>